<sequence>MKTVVRLLLLLAVLGYAALPVSGMGCGMDVSGHEIQAAMHHDMSAHGETAKPGSAEKTHCGGQGAQMFSGHCALCFLLPATPPMARAGSLLHDAPPPHFSLALLFEKAAPPLPPPRS</sequence>
<keyword evidence="2" id="KW-1185">Reference proteome</keyword>
<evidence type="ECO:0008006" key="3">
    <source>
        <dbReference type="Google" id="ProtNLM"/>
    </source>
</evidence>
<gene>
    <name evidence="1" type="ORF">QO005_001294</name>
</gene>
<proteinExistence type="predicted"/>
<evidence type="ECO:0000313" key="1">
    <source>
        <dbReference type="EMBL" id="MDQ0454964.1"/>
    </source>
</evidence>
<organism evidence="1 2">
    <name type="scientific">Rhizobium paknamense</name>
    <dbReference type="NCBI Taxonomy" id="1206817"/>
    <lineage>
        <taxon>Bacteria</taxon>
        <taxon>Pseudomonadati</taxon>
        <taxon>Pseudomonadota</taxon>
        <taxon>Alphaproteobacteria</taxon>
        <taxon>Hyphomicrobiales</taxon>
        <taxon>Rhizobiaceae</taxon>
        <taxon>Rhizobium/Agrobacterium group</taxon>
        <taxon>Rhizobium</taxon>
    </lineage>
</organism>
<dbReference type="Proteomes" id="UP001235269">
    <property type="component" value="Unassembled WGS sequence"/>
</dbReference>
<dbReference type="EMBL" id="JAUSWH010000003">
    <property type="protein sequence ID" value="MDQ0454964.1"/>
    <property type="molecule type" value="Genomic_DNA"/>
</dbReference>
<dbReference type="PROSITE" id="PS51257">
    <property type="entry name" value="PROKAR_LIPOPROTEIN"/>
    <property type="match status" value="1"/>
</dbReference>
<protein>
    <recommendedName>
        <fullName evidence="3">DUF2946 domain-containing protein</fullName>
    </recommendedName>
</protein>
<dbReference type="RefSeq" id="WP_307157170.1">
    <property type="nucleotide sequence ID" value="NZ_JAUSWH010000003.1"/>
</dbReference>
<comment type="caution">
    <text evidence="1">The sequence shown here is derived from an EMBL/GenBank/DDBJ whole genome shotgun (WGS) entry which is preliminary data.</text>
</comment>
<reference evidence="1 2" key="1">
    <citation type="submission" date="2023-07" db="EMBL/GenBank/DDBJ databases">
        <title>Genomic Encyclopedia of Type Strains, Phase IV (KMG-IV): sequencing the most valuable type-strain genomes for metagenomic binning, comparative biology and taxonomic classification.</title>
        <authorList>
            <person name="Goeker M."/>
        </authorList>
    </citation>
    <scope>NUCLEOTIDE SEQUENCE [LARGE SCALE GENOMIC DNA]</scope>
    <source>
        <strain evidence="1 2">DSM 100301</strain>
    </source>
</reference>
<name>A0ABU0I9Q0_9HYPH</name>
<evidence type="ECO:0000313" key="2">
    <source>
        <dbReference type="Proteomes" id="UP001235269"/>
    </source>
</evidence>
<accession>A0ABU0I9Q0</accession>